<dbReference type="GO" id="GO:0045719">
    <property type="term" value="P:negative regulation of glycogen biosynthetic process"/>
    <property type="evidence" value="ECO:0007669"/>
    <property type="project" value="TreeGrafter"/>
</dbReference>
<dbReference type="PANTHER" id="PTHR24346:SF85">
    <property type="entry name" value="RIKEN CDNA 1810024B03 GENE"/>
    <property type="match status" value="1"/>
</dbReference>
<evidence type="ECO:0000256" key="1">
    <source>
        <dbReference type="ARBA" id="ARBA00012513"/>
    </source>
</evidence>
<dbReference type="Gene3D" id="1.10.8.10">
    <property type="entry name" value="DNA helicase RuvA subunit, C-terminal domain"/>
    <property type="match status" value="1"/>
</dbReference>
<dbReference type="PROSITE" id="PS50011">
    <property type="entry name" value="PROTEIN_KINASE_DOM"/>
    <property type="match status" value="1"/>
</dbReference>
<dbReference type="GO" id="GO:0005634">
    <property type="term" value="C:nucleus"/>
    <property type="evidence" value="ECO:0007669"/>
    <property type="project" value="TreeGrafter"/>
</dbReference>
<evidence type="ECO:0000256" key="3">
    <source>
        <dbReference type="ARBA" id="ARBA00022679"/>
    </source>
</evidence>
<evidence type="ECO:0000256" key="2">
    <source>
        <dbReference type="ARBA" id="ARBA00022527"/>
    </source>
</evidence>
<evidence type="ECO:0000259" key="8">
    <source>
        <dbReference type="PROSITE" id="PS50011"/>
    </source>
</evidence>
<dbReference type="SUPFAM" id="SSF56112">
    <property type="entry name" value="Protein kinase-like (PK-like)"/>
    <property type="match status" value="1"/>
</dbReference>
<evidence type="ECO:0000313" key="9">
    <source>
        <dbReference type="EMBL" id="KAH0500294.1"/>
    </source>
</evidence>
<keyword evidence="6" id="KW-0067">ATP-binding</keyword>
<gene>
    <name evidence="9" type="ORF">LTLLF_201850</name>
</gene>
<reference evidence="9" key="1">
    <citation type="submission" date="2020-03" db="EMBL/GenBank/DDBJ databases">
        <title>Studies in the Genomics of Life Span.</title>
        <authorList>
            <person name="Glass D."/>
        </authorList>
    </citation>
    <scope>NUCLEOTIDE SEQUENCE</scope>
    <source>
        <strain evidence="9">LTLLF</strain>
        <tissue evidence="9">Muscle</tissue>
    </source>
</reference>
<evidence type="ECO:0000313" key="10">
    <source>
        <dbReference type="Proteomes" id="UP000710432"/>
    </source>
</evidence>
<dbReference type="GO" id="GO:0005524">
    <property type="term" value="F:ATP binding"/>
    <property type="evidence" value="ECO:0007669"/>
    <property type="project" value="UniProtKB-KW"/>
</dbReference>
<dbReference type="InterPro" id="IPR011009">
    <property type="entry name" value="Kinase-like_dom_sf"/>
</dbReference>
<evidence type="ECO:0000256" key="7">
    <source>
        <dbReference type="SAM" id="MobiDB-lite"/>
    </source>
</evidence>
<dbReference type="PANTHER" id="PTHR24346">
    <property type="entry name" value="MAP/MICROTUBULE AFFINITY-REGULATING KINASE"/>
    <property type="match status" value="1"/>
</dbReference>
<dbReference type="Gene3D" id="1.10.510.10">
    <property type="entry name" value="Transferase(Phosphotransferase) domain 1"/>
    <property type="match status" value="1"/>
</dbReference>
<evidence type="ECO:0000256" key="4">
    <source>
        <dbReference type="ARBA" id="ARBA00022741"/>
    </source>
</evidence>
<dbReference type="SMART" id="SM00220">
    <property type="entry name" value="S_TKc"/>
    <property type="match status" value="1"/>
</dbReference>
<dbReference type="GO" id="GO:0004674">
    <property type="term" value="F:protein serine/threonine kinase activity"/>
    <property type="evidence" value="ECO:0007669"/>
    <property type="project" value="UniProtKB-KW"/>
</dbReference>
<keyword evidence="3" id="KW-0808">Transferase</keyword>
<evidence type="ECO:0000256" key="5">
    <source>
        <dbReference type="ARBA" id="ARBA00022777"/>
    </source>
</evidence>
<name>A0A8J6FVW9_MICOH</name>
<protein>
    <recommendedName>
        <fullName evidence="1">non-specific serine/threonine protein kinase</fullName>
        <ecNumber evidence="1">2.7.11.1</ecNumber>
    </recommendedName>
</protein>
<keyword evidence="4" id="KW-0547">Nucleotide-binding</keyword>
<organism evidence="9 10">
    <name type="scientific">Microtus ochrogaster</name>
    <name type="common">Prairie vole</name>
    <dbReference type="NCBI Taxonomy" id="79684"/>
    <lineage>
        <taxon>Eukaryota</taxon>
        <taxon>Metazoa</taxon>
        <taxon>Chordata</taxon>
        <taxon>Craniata</taxon>
        <taxon>Vertebrata</taxon>
        <taxon>Euteleostomi</taxon>
        <taxon>Mammalia</taxon>
        <taxon>Eutheria</taxon>
        <taxon>Euarchontoglires</taxon>
        <taxon>Glires</taxon>
        <taxon>Rodentia</taxon>
        <taxon>Myomorpha</taxon>
        <taxon>Muroidea</taxon>
        <taxon>Cricetidae</taxon>
        <taxon>Arvicolinae</taxon>
        <taxon>Microtus</taxon>
    </lineage>
</organism>
<dbReference type="AlphaFoldDB" id="A0A8J6FVW9"/>
<dbReference type="GO" id="GO:0035556">
    <property type="term" value="P:intracellular signal transduction"/>
    <property type="evidence" value="ECO:0007669"/>
    <property type="project" value="TreeGrafter"/>
</dbReference>
<sequence length="237" mass="27200">MSGGKGSSEEEKSGDQKKGDVSGDEGRRGVGRRGEGRWRRREERGGEEKGEMDIKLDNILLDGKGNIKLCDFGMAVRVSSGQRCKGFCGTIEYCAPELFYDTEYDARAVDIWSMAVVLYEMVTASFPFKARTYSDMKENMLNPTYDITYTLSENVLLLHLIVHLFTLNPDQRSMIYDIRQNQWIKDREEFWKLPSSLETLCNKPNPSIVLAMWRLGYHHTDISDCLHEKKFNNIMAT</sequence>
<keyword evidence="2" id="KW-0723">Serine/threonine-protein kinase</keyword>
<dbReference type="GO" id="GO:0005829">
    <property type="term" value="C:cytosol"/>
    <property type="evidence" value="ECO:0007669"/>
    <property type="project" value="TreeGrafter"/>
</dbReference>
<comment type="caution">
    <text evidence="9">The sequence shown here is derived from an EMBL/GenBank/DDBJ whole genome shotgun (WGS) entry which is preliminary data.</text>
</comment>
<dbReference type="Proteomes" id="UP000710432">
    <property type="component" value="Unassembled WGS sequence"/>
</dbReference>
<dbReference type="EC" id="2.7.11.1" evidence="1"/>
<dbReference type="Pfam" id="PF00069">
    <property type="entry name" value="Pkinase"/>
    <property type="match status" value="1"/>
</dbReference>
<dbReference type="EMBL" id="JAATJU010027600">
    <property type="protein sequence ID" value="KAH0500294.1"/>
    <property type="molecule type" value="Genomic_DNA"/>
</dbReference>
<feature type="region of interest" description="Disordered" evidence="7">
    <location>
        <begin position="1"/>
        <end position="49"/>
    </location>
</feature>
<dbReference type="InterPro" id="IPR000719">
    <property type="entry name" value="Prot_kinase_dom"/>
</dbReference>
<evidence type="ECO:0000256" key="6">
    <source>
        <dbReference type="ARBA" id="ARBA00022840"/>
    </source>
</evidence>
<feature type="domain" description="Protein kinase" evidence="8">
    <location>
        <begin position="1"/>
        <end position="184"/>
    </location>
</feature>
<feature type="compositionally biased region" description="Basic and acidic residues" evidence="7">
    <location>
        <begin position="7"/>
        <end position="49"/>
    </location>
</feature>
<proteinExistence type="predicted"/>
<keyword evidence="5 9" id="KW-0418">Kinase</keyword>
<accession>A0A8J6FVW9</accession>